<keyword evidence="2" id="KW-0812">Transmembrane</keyword>
<organism evidence="3 4">
    <name type="scientific">Stegodyphus mimosarum</name>
    <name type="common">African social velvet spider</name>
    <dbReference type="NCBI Taxonomy" id="407821"/>
    <lineage>
        <taxon>Eukaryota</taxon>
        <taxon>Metazoa</taxon>
        <taxon>Ecdysozoa</taxon>
        <taxon>Arthropoda</taxon>
        <taxon>Chelicerata</taxon>
        <taxon>Arachnida</taxon>
        <taxon>Araneae</taxon>
        <taxon>Araneomorphae</taxon>
        <taxon>Entelegynae</taxon>
        <taxon>Eresoidea</taxon>
        <taxon>Eresidae</taxon>
        <taxon>Stegodyphus</taxon>
    </lineage>
</organism>
<proteinExistence type="predicted"/>
<evidence type="ECO:0000256" key="2">
    <source>
        <dbReference type="SAM" id="Phobius"/>
    </source>
</evidence>
<name>A0A087TG88_STEMI</name>
<dbReference type="STRING" id="407821.A0A087TG88"/>
<feature type="transmembrane region" description="Helical" evidence="2">
    <location>
        <begin position="124"/>
        <end position="146"/>
    </location>
</feature>
<evidence type="ECO:0000313" key="3">
    <source>
        <dbReference type="EMBL" id="KFM64127.1"/>
    </source>
</evidence>
<dbReference type="EMBL" id="KK115079">
    <property type="protein sequence ID" value="KFM64127.1"/>
    <property type="molecule type" value="Genomic_DNA"/>
</dbReference>
<feature type="region of interest" description="Disordered" evidence="1">
    <location>
        <begin position="38"/>
        <end position="61"/>
    </location>
</feature>
<protein>
    <submittedName>
        <fullName evidence="3">Uncharacterized protein</fullName>
    </submittedName>
</protein>
<reference evidence="3 4" key="1">
    <citation type="submission" date="2013-11" db="EMBL/GenBank/DDBJ databases">
        <title>Genome sequencing of Stegodyphus mimosarum.</title>
        <authorList>
            <person name="Bechsgaard J."/>
        </authorList>
    </citation>
    <scope>NUCLEOTIDE SEQUENCE [LARGE SCALE GENOMIC DNA]</scope>
</reference>
<sequence>MKVNFYENMKFNLLVVCLCLMVYCCWCYGYPVNENGTRITSSRNETEESSSEFTSDEAWSKSQTEVMDGAIKVVRNKIGKSKIGSGGGSKTGKIKIGTGGGKSYHRYRYRNHNTKYGSGPVPTYVLIILGVIGGSLLIGFSAYAYWNYIAEKK</sequence>
<feature type="non-terminal residue" evidence="3">
    <location>
        <position position="153"/>
    </location>
</feature>
<keyword evidence="2" id="KW-1133">Transmembrane helix</keyword>
<dbReference type="Proteomes" id="UP000054359">
    <property type="component" value="Unassembled WGS sequence"/>
</dbReference>
<keyword evidence="2" id="KW-0472">Membrane</keyword>
<keyword evidence="4" id="KW-1185">Reference proteome</keyword>
<dbReference type="AlphaFoldDB" id="A0A087TG88"/>
<accession>A0A087TG88</accession>
<evidence type="ECO:0000313" key="4">
    <source>
        <dbReference type="Proteomes" id="UP000054359"/>
    </source>
</evidence>
<feature type="transmembrane region" description="Helical" evidence="2">
    <location>
        <begin position="12"/>
        <end position="31"/>
    </location>
</feature>
<gene>
    <name evidence="3" type="ORF">X975_00670</name>
</gene>
<evidence type="ECO:0000256" key="1">
    <source>
        <dbReference type="SAM" id="MobiDB-lite"/>
    </source>
</evidence>